<dbReference type="EMBL" id="BAAFGZ010000090">
    <property type="protein sequence ID" value="GAB0134689.1"/>
    <property type="molecule type" value="Genomic_DNA"/>
</dbReference>
<accession>A0ABQ0CMM9</accession>
<evidence type="ECO:0008006" key="3">
    <source>
        <dbReference type="Google" id="ProtNLM"/>
    </source>
</evidence>
<sequence length="76" mass="8882">MLLTDRMAKFLACGLGFVLCAAEVRIGMVSMLLMCHVQGNSRRRDRTNRHGDDDDDRMRCVVLFHRQRLRRAEHHS</sequence>
<evidence type="ECO:0000313" key="2">
    <source>
        <dbReference type="Proteomes" id="UP001562357"/>
    </source>
</evidence>
<protein>
    <recommendedName>
        <fullName evidence="3">Secreted protein</fullName>
    </recommendedName>
</protein>
<evidence type="ECO:0000313" key="1">
    <source>
        <dbReference type="EMBL" id="GAB0134689.1"/>
    </source>
</evidence>
<reference evidence="2" key="1">
    <citation type="submission" date="2024-06" db="EMBL/GenBank/DDBJ databases">
        <title>Draft Genome Sequences of Epichloe bromicola Strains Isolated from Elymus ciliaris.</title>
        <authorList>
            <consortium name="Epichloe bromicola genome sequencing consortium"/>
            <person name="Miura A."/>
            <person name="Imano S."/>
            <person name="Ashida A."/>
            <person name="Sato I."/>
            <person name="Chiba S."/>
            <person name="Tanaka A."/>
            <person name="Camagna M."/>
            <person name="Takemoto D."/>
        </authorList>
    </citation>
    <scope>NUCLEOTIDE SEQUENCE [LARGE SCALE GENOMIC DNA]</scope>
    <source>
        <strain evidence="2">DP</strain>
    </source>
</reference>
<dbReference type="Proteomes" id="UP001562357">
    <property type="component" value="Unassembled WGS sequence"/>
</dbReference>
<proteinExistence type="predicted"/>
<gene>
    <name evidence="1" type="primary">g3050</name>
    <name evidence="1" type="ORF">EsDP_00003050</name>
</gene>
<organism evidence="1 2">
    <name type="scientific">Epichloe bromicola</name>
    <dbReference type="NCBI Taxonomy" id="79588"/>
    <lineage>
        <taxon>Eukaryota</taxon>
        <taxon>Fungi</taxon>
        <taxon>Dikarya</taxon>
        <taxon>Ascomycota</taxon>
        <taxon>Pezizomycotina</taxon>
        <taxon>Sordariomycetes</taxon>
        <taxon>Hypocreomycetidae</taxon>
        <taxon>Hypocreales</taxon>
        <taxon>Clavicipitaceae</taxon>
        <taxon>Epichloe</taxon>
    </lineage>
</organism>
<keyword evidence="2" id="KW-1185">Reference proteome</keyword>
<name>A0ABQ0CMM9_9HYPO</name>
<comment type="caution">
    <text evidence="1">The sequence shown here is derived from an EMBL/GenBank/DDBJ whole genome shotgun (WGS) entry which is preliminary data.</text>
</comment>